<gene>
    <name evidence="2" type="ORF">A2924_03720</name>
</gene>
<accession>A0A1F5X2J0</accession>
<feature type="chain" id="PRO_5009522271" evidence="1">
    <location>
        <begin position="24"/>
        <end position="136"/>
    </location>
</feature>
<evidence type="ECO:0000256" key="1">
    <source>
        <dbReference type="SAM" id="SignalP"/>
    </source>
</evidence>
<keyword evidence="1" id="KW-0732">Signal</keyword>
<protein>
    <submittedName>
        <fullName evidence="2">Uncharacterized protein</fullName>
    </submittedName>
</protein>
<comment type="caution">
    <text evidence="2">The sequence shown here is derived from an EMBL/GenBank/DDBJ whole genome shotgun (WGS) entry which is preliminary data.</text>
</comment>
<dbReference type="EMBL" id="MFIA01000032">
    <property type="protein sequence ID" value="OGF82043.1"/>
    <property type="molecule type" value="Genomic_DNA"/>
</dbReference>
<dbReference type="Proteomes" id="UP000178046">
    <property type="component" value="Unassembled WGS sequence"/>
</dbReference>
<evidence type="ECO:0000313" key="3">
    <source>
        <dbReference type="Proteomes" id="UP000178046"/>
    </source>
</evidence>
<dbReference type="AlphaFoldDB" id="A0A1F5X2J0"/>
<organism evidence="2 3">
    <name type="scientific">Candidatus Giovannonibacteria bacterium RIFCSPLOWO2_01_FULL_44_16</name>
    <dbReference type="NCBI Taxonomy" id="1798348"/>
    <lineage>
        <taxon>Bacteria</taxon>
        <taxon>Candidatus Giovannoniibacteriota</taxon>
    </lineage>
</organism>
<evidence type="ECO:0000313" key="2">
    <source>
        <dbReference type="EMBL" id="OGF82043.1"/>
    </source>
</evidence>
<reference evidence="2 3" key="1">
    <citation type="journal article" date="2016" name="Nat. Commun.">
        <title>Thousands of microbial genomes shed light on interconnected biogeochemical processes in an aquifer system.</title>
        <authorList>
            <person name="Anantharaman K."/>
            <person name="Brown C.T."/>
            <person name="Hug L.A."/>
            <person name="Sharon I."/>
            <person name="Castelle C.J."/>
            <person name="Probst A.J."/>
            <person name="Thomas B.C."/>
            <person name="Singh A."/>
            <person name="Wilkins M.J."/>
            <person name="Karaoz U."/>
            <person name="Brodie E.L."/>
            <person name="Williams K.H."/>
            <person name="Hubbard S.S."/>
            <person name="Banfield J.F."/>
        </authorList>
    </citation>
    <scope>NUCLEOTIDE SEQUENCE [LARGE SCALE GENOMIC DNA]</scope>
</reference>
<name>A0A1F5X2J0_9BACT</name>
<feature type="signal peptide" evidence="1">
    <location>
        <begin position="1"/>
        <end position="23"/>
    </location>
</feature>
<sequence>MKKAVFAVVLALFASISFGTGFAAENAVKITVSETPPADILALAKQPLTEIAKFGISTGDNGVFDYGIHVFVKKDSVTPDVPDVFMVVSFEPLFDENRNAVPGEYSATIVGLVFIEERAAWFVSEEAKSAFIKALE</sequence>
<proteinExistence type="predicted"/>